<evidence type="ECO:0000313" key="1">
    <source>
        <dbReference type="EMBL" id="RRD23434.1"/>
    </source>
</evidence>
<sequence>MDDRFGRFSHYVPEELEVRTDVQPLSEKLPGLRISSAHWVSQARLRRREFLPEPDRPVWLHAVIRVDSDSAIALDEVAAGEEEGKLPPIYPSLHQYVPQDCSFLAVPAERAGEVSDVENAQLGTVEASFFIREIAVSKDCGIAVMTAETIYR</sequence>
<evidence type="ECO:0000313" key="2">
    <source>
        <dbReference type="Proteomes" id="UP000271272"/>
    </source>
</evidence>
<gene>
    <name evidence="1" type="ORF">EII10_11880</name>
</gene>
<organism evidence="1 2">
    <name type="scientific">Actinomyces bowdenii</name>
    <dbReference type="NCBI Taxonomy" id="131109"/>
    <lineage>
        <taxon>Bacteria</taxon>
        <taxon>Bacillati</taxon>
        <taxon>Actinomycetota</taxon>
        <taxon>Actinomycetes</taxon>
        <taxon>Actinomycetales</taxon>
        <taxon>Actinomycetaceae</taxon>
        <taxon>Actinomyces</taxon>
    </lineage>
</organism>
<dbReference type="EMBL" id="RQZC01000031">
    <property type="protein sequence ID" value="RRD23434.1"/>
    <property type="molecule type" value="Genomic_DNA"/>
</dbReference>
<dbReference type="OrthoDB" id="3259256at2"/>
<dbReference type="AlphaFoldDB" id="A0A3P1UNB4"/>
<comment type="caution">
    <text evidence="1">The sequence shown here is derived from an EMBL/GenBank/DDBJ whole genome shotgun (WGS) entry which is preliminary data.</text>
</comment>
<proteinExistence type="predicted"/>
<name>A0A3P1UNB4_9ACTO</name>
<dbReference type="RefSeq" id="WP_124934705.1">
    <property type="nucleotide sequence ID" value="NZ_JANJZE010000031.1"/>
</dbReference>
<protein>
    <submittedName>
        <fullName evidence="1">Uncharacterized protein</fullName>
    </submittedName>
</protein>
<keyword evidence="2" id="KW-1185">Reference proteome</keyword>
<dbReference type="Proteomes" id="UP000271272">
    <property type="component" value="Unassembled WGS sequence"/>
</dbReference>
<reference evidence="1 2" key="1">
    <citation type="submission" date="2018-11" db="EMBL/GenBank/DDBJ databases">
        <title>Genomes From Bacteria Associated with the Canine Oral Cavity: a Test Case for Automated Genome-Based Taxonomic Assignment.</title>
        <authorList>
            <person name="Coil D.A."/>
            <person name="Jospin G."/>
            <person name="Darling A.E."/>
            <person name="Wallis C."/>
            <person name="Davis I.J."/>
            <person name="Harris S."/>
            <person name="Eisen J.A."/>
            <person name="Holcombe L.J."/>
            <person name="O'Flynn C."/>
        </authorList>
    </citation>
    <scope>NUCLEOTIDE SEQUENCE [LARGE SCALE GENOMIC DNA]</scope>
    <source>
        <strain evidence="1 2">OH5050</strain>
    </source>
</reference>
<accession>A0A3P1UNB4</accession>